<dbReference type="InterPro" id="IPR040256">
    <property type="entry name" value="At4g02000-like"/>
</dbReference>
<feature type="region of interest" description="Disordered" evidence="1">
    <location>
        <begin position="261"/>
        <end position="317"/>
    </location>
</feature>
<feature type="compositionally biased region" description="Low complexity" evidence="1">
    <location>
        <begin position="305"/>
        <end position="317"/>
    </location>
</feature>
<organism evidence="4 5">
    <name type="scientific">Dioscorea cayennensis subsp. rotundata</name>
    <name type="common">White Guinea yam</name>
    <name type="synonym">Dioscorea rotundata</name>
    <dbReference type="NCBI Taxonomy" id="55577"/>
    <lineage>
        <taxon>Eukaryota</taxon>
        <taxon>Viridiplantae</taxon>
        <taxon>Streptophyta</taxon>
        <taxon>Embryophyta</taxon>
        <taxon>Tracheophyta</taxon>
        <taxon>Spermatophyta</taxon>
        <taxon>Magnoliopsida</taxon>
        <taxon>Liliopsida</taxon>
        <taxon>Dioscoreales</taxon>
        <taxon>Dioscoreaceae</taxon>
        <taxon>Dioscorea</taxon>
    </lineage>
</organism>
<feature type="compositionally biased region" description="Acidic residues" evidence="1">
    <location>
        <begin position="473"/>
        <end position="502"/>
    </location>
</feature>
<feature type="compositionally biased region" description="Gly residues" evidence="1">
    <location>
        <begin position="264"/>
        <end position="277"/>
    </location>
</feature>
<dbReference type="Proteomes" id="UP001515500">
    <property type="component" value="Chromosome 15"/>
</dbReference>
<dbReference type="PANTHER" id="PTHR31286:SF180">
    <property type="entry name" value="OS10G0362600 PROTEIN"/>
    <property type="match status" value="1"/>
</dbReference>
<evidence type="ECO:0000259" key="2">
    <source>
        <dbReference type="Pfam" id="PF14111"/>
    </source>
</evidence>
<name>A0AB40CID5_DIOCR</name>
<protein>
    <submittedName>
        <fullName evidence="5">Uncharacterized protein LOC120276996</fullName>
    </submittedName>
</protein>
<dbReference type="RefSeq" id="XP_039139669.1">
    <property type="nucleotide sequence ID" value="XM_039283735.1"/>
</dbReference>
<gene>
    <name evidence="5" type="primary">LOC120276996</name>
</gene>
<feature type="compositionally biased region" description="Basic and acidic residues" evidence="1">
    <location>
        <begin position="531"/>
        <end position="540"/>
    </location>
</feature>
<feature type="domain" description="DUF4283" evidence="2">
    <location>
        <begin position="2"/>
        <end position="83"/>
    </location>
</feature>
<dbReference type="PANTHER" id="PTHR31286">
    <property type="entry name" value="GLYCINE-RICH CELL WALL STRUCTURAL PROTEIN 1.8-LIKE"/>
    <property type="match status" value="1"/>
</dbReference>
<reference evidence="5" key="1">
    <citation type="submission" date="2025-08" db="UniProtKB">
        <authorList>
            <consortium name="RefSeq"/>
        </authorList>
    </citation>
    <scope>IDENTIFICATION</scope>
</reference>
<sequence length="540" mass="59118">MRFQTALYGKFFGKSPPFEQVKEILTAKWNDLGSFQISDLPNGYLLIRCSTHEAMQKLLFEGPWAVNGTVLQLVPWKPYFEPAHSKLSTAALWVQLHNLPVEFWEGEALESISSLFGRLLKIDEFTSSLSRSKYARLCVEIDITKPLKQGFWVGDEEHRVFVVVLYERLPIFCYLCGLVGHGSNSCNRQSPVCSEKPSQPRCEDLDDQQRHEVRVSHEHMGEGMDVGMAPEPVSLPELMENVVEIPNTDYGPWMLVSRRRGRGGGRGGARGLGGPGSRGAHATSRDLTVPLPNVSKTNTTVACPTRGKSSSRGRGGTVRVASFGRSEASGVLSPSSNIDVAHYAQCPGEASKPSDTGDAHNARCSGIFDGPPLESSERVGGVSLSLEENLIVEKEGITELVKPHDKPTLSVIQKGKGVASLQSQQPSGFPPVLRVSLPAPEASPSCTPSDPHTMMVDKVSIALTSPSRSPDVSDQEMSDSEEEDEEDEALDGAEMEEPDDLMTLDNYQSVYRKEVLSRKSNQVQTFPQKKGRVEVEGNEP</sequence>
<dbReference type="Pfam" id="PF14392">
    <property type="entry name" value="zf-CCHC_4"/>
    <property type="match status" value="1"/>
</dbReference>
<keyword evidence="4" id="KW-1185">Reference proteome</keyword>
<dbReference type="Pfam" id="PF14111">
    <property type="entry name" value="DUF4283"/>
    <property type="match status" value="1"/>
</dbReference>
<dbReference type="GeneID" id="120276996"/>
<feature type="compositionally biased region" description="Polar residues" evidence="1">
    <location>
        <begin position="518"/>
        <end position="527"/>
    </location>
</feature>
<feature type="compositionally biased region" description="Polar residues" evidence="1">
    <location>
        <begin position="463"/>
        <end position="472"/>
    </location>
</feature>
<dbReference type="InterPro" id="IPR025836">
    <property type="entry name" value="Zn_knuckle_CX2CX4HX4C"/>
</dbReference>
<feature type="region of interest" description="Disordered" evidence="1">
    <location>
        <begin position="463"/>
        <end position="540"/>
    </location>
</feature>
<accession>A0AB40CID5</accession>
<dbReference type="AlphaFoldDB" id="A0AB40CID5"/>
<evidence type="ECO:0000313" key="5">
    <source>
        <dbReference type="RefSeq" id="XP_039139669.1"/>
    </source>
</evidence>
<evidence type="ECO:0000313" key="4">
    <source>
        <dbReference type="Proteomes" id="UP001515500"/>
    </source>
</evidence>
<feature type="domain" description="Zinc knuckle CX2CX4HX4C" evidence="3">
    <location>
        <begin position="142"/>
        <end position="187"/>
    </location>
</feature>
<evidence type="ECO:0000259" key="3">
    <source>
        <dbReference type="Pfam" id="PF14392"/>
    </source>
</evidence>
<evidence type="ECO:0000256" key="1">
    <source>
        <dbReference type="SAM" id="MobiDB-lite"/>
    </source>
</evidence>
<dbReference type="InterPro" id="IPR025558">
    <property type="entry name" value="DUF4283"/>
</dbReference>
<proteinExistence type="predicted"/>